<evidence type="ECO:0008006" key="3">
    <source>
        <dbReference type="Google" id="ProtNLM"/>
    </source>
</evidence>
<gene>
    <name evidence="1" type="ORF">HNP33_003253</name>
</gene>
<reference evidence="1 2" key="1">
    <citation type="submission" date="2020-08" db="EMBL/GenBank/DDBJ databases">
        <title>Functional genomics of gut bacteria from endangered species of beetles.</title>
        <authorList>
            <person name="Carlos-Shanley C."/>
        </authorList>
    </citation>
    <scope>NUCLEOTIDE SEQUENCE [LARGE SCALE GENOMIC DNA]</scope>
    <source>
        <strain evidence="1 2">S00124</strain>
    </source>
</reference>
<dbReference type="EMBL" id="JACHKZ010000024">
    <property type="protein sequence ID" value="MBB6579143.1"/>
    <property type="molecule type" value="Genomic_DNA"/>
</dbReference>
<sequence>MTRLTVPDHQIGNPTFAINIVVRPAPDVMQALVALQDRIEALAPAGAFHRVPAPTLHLSIFQLVWARTTHVAIGPRQWQELETETFAALQALASKHDPFVLHQGQVQVGEKAIYLRFSPSAAMDRLRDEIEHHARDGFPGRHRPQIQHITLFRYQQAIPLEPLAQSCAPLPPWQQAWLIDQMELGQETAYPLLASRTVGNLALGSSGS</sequence>
<keyword evidence="2" id="KW-1185">Reference proteome</keyword>
<dbReference type="RefSeq" id="WP_184710339.1">
    <property type="nucleotide sequence ID" value="NZ_JACHKZ010000024.1"/>
</dbReference>
<dbReference type="Proteomes" id="UP000562492">
    <property type="component" value="Unassembled WGS sequence"/>
</dbReference>
<evidence type="ECO:0000313" key="2">
    <source>
        <dbReference type="Proteomes" id="UP000562492"/>
    </source>
</evidence>
<evidence type="ECO:0000313" key="1">
    <source>
        <dbReference type="EMBL" id="MBB6579143.1"/>
    </source>
</evidence>
<protein>
    <recommendedName>
        <fullName evidence="3">2'-5' RNA ligase</fullName>
    </recommendedName>
</protein>
<name>A0ABR6RIZ2_9BURK</name>
<dbReference type="Gene3D" id="3.90.1140.10">
    <property type="entry name" value="Cyclic phosphodiesterase"/>
    <property type="match status" value="1"/>
</dbReference>
<organism evidence="1 2">
    <name type="scientific">Comamonas odontotermitis</name>
    <dbReference type="NCBI Taxonomy" id="379895"/>
    <lineage>
        <taxon>Bacteria</taxon>
        <taxon>Pseudomonadati</taxon>
        <taxon>Pseudomonadota</taxon>
        <taxon>Betaproteobacteria</taxon>
        <taxon>Burkholderiales</taxon>
        <taxon>Comamonadaceae</taxon>
        <taxon>Comamonas</taxon>
    </lineage>
</organism>
<comment type="caution">
    <text evidence="1">The sequence shown here is derived from an EMBL/GenBank/DDBJ whole genome shotgun (WGS) entry which is preliminary data.</text>
</comment>
<dbReference type="InterPro" id="IPR009097">
    <property type="entry name" value="Cyclic_Pdiesterase"/>
</dbReference>
<accession>A0ABR6RIZ2</accession>
<dbReference type="SUPFAM" id="SSF55144">
    <property type="entry name" value="LigT-like"/>
    <property type="match status" value="1"/>
</dbReference>
<proteinExistence type="predicted"/>